<dbReference type="PANTHER" id="PTHR24421">
    <property type="entry name" value="NITRATE/NITRITE SENSOR PROTEIN NARX-RELATED"/>
    <property type="match status" value="1"/>
</dbReference>
<evidence type="ECO:0000256" key="2">
    <source>
        <dbReference type="ARBA" id="ARBA00012438"/>
    </source>
</evidence>
<protein>
    <recommendedName>
        <fullName evidence="2">histidine kinase</fullName>
        <ecNumber evidence="2">2.7.13.3</ecNumber>
    </recommendedName>
</protein>
<evidence type="ECO:0000313" key="7">
    <source>
        <dbReference type="Proteomes" id="UP000302139"/>
    </source>
</evidence>
<accession>A0A4D4LSP8</accession>
<evidence type="ECO:0000313" key="6">
    <source>
        <dbReference type="EMBL" id="GDY64601.1"/>
    </source>
</evidence>
<dbReference type="EMBL" id="BJHX01000001">
    <property type="protein sequence ID" value="GDY64601.1"/>
    <property type="molecule type" value="Genomic_DNA"/>
</dbReference>
<dbReference type="CDD" id="cd16917">
    <property type="entry name" value="HATPase_UhpB-NarQ-NarX-like"/>
    <property type="match status" value="1"/>
</dbReference>
<keyword evidence="4" id="KW-0418">Kinase</keyword>
<comment type="caution">
    <text evidence="6">The sequence shown here is derived from an EMBL/GenBank/DDBJ whole genome shotgun (WGS) entry which is preliminary data.</text>
</comment>
<reference evidence="6 7" key="1">
    <citation type="submission" date="2019-04" db="EMBL/GenBank/DDBJ databases">
        <title>Draft genome sequences of Streptomyces avermitilis NBRC 14893.</title>
        <authorList>
            <person name="Komaki H."/>
            <person name="Tamura T."/>
            <person name="Hosoyama A."/>
        </authorList>
    </citation>
    <scope>NUCLEOTIDE SEQUENCE [LARGE SCALE GENOMIC DNA]</scope>
    <source>
        <strain evidence="6 7">NBRC 14893</strain>
    </source>
</reference>
<dbReference type="InterPro" id="IPR036890">
    <property type="entry name" value="HATPase_C_sf"/>
</dbReference>
<proteinExistence type="predicted"/>
<dbReference type="Proteomes" id="UP000302139">
    <property type="component" value="Unassembled WGS sequence"/>
</dbReference>
<evidence type="ECO:0000256" key="4">
    <source>
        <dbReference type="ARBA" id="ARBA00022777"/>
    </source>
</evidence>
<dbReference type="EC" id="2.7.13.3" evidence="2"/>
<evidence type="ECO:0000256" key="3">
    <source>
        <dbReference type="ARBA" id="ARBA00022679"/>
    </source>
</evidence>
<evidence type="ECO:0000256" key="5">
    <source>
        <dbReference type="ARBA" id="ARBA00023012"/>
    </source>
</evidence>
<organism evidence="6 7">
    <name type="scientific">Streptomyces avermitilis</name>
    <dbReference type="NCBI Taxonomy" id="33903"/>
    <lineage>
        <taxon>Bacteria</taxon>
        <taxon>Bacillati</taxon>
        <taxon>Actinomycetota</taxon>
        <taxon>Actinomycetes</taxon>
        <taxon>Kitasatosporales</taxon>
        <taxon>Streptomycetaceae</taxon>
        <taxon>Streptomyces</taxon>
    </lineage>
</organism>
<dbReference type="SUPFAM" id="SSF55874">
    <property type="entry name" value="ATPase domain of HSP90 chaperone/DNA topoisomerase II/histidine kinase"/>
    <property type="match status" value="1"/>
</dbReference>
<dbReference type="GO" id="GO:0000160">
    <property type="term" value="P:phosphorelay signal transduction system"/>
    <property type="evidence" value="ECO:0007669"/>
    <property type="project" value="UniProtKB-KW"/>
</dbReference>
<sequence length="108" mass="11310">MREAGLTVDKAVTGAVRELPQGVELSAYRIVQEALSNTLRHAPGATARVEIGYVLGGLGLRIVNGRAPGLTLVKSTHGAGHGITGMRERVSMLNGEMTADETEDGATR</sequence>
<comment type="catalytic activity">
    <reaction evidence="1">
        <text>ATP + protein L-histidine = ADP + protein N-phospho-L-histidine.</text>
        <dbReference type="EC" id="2.7.13.3"/>
    </reaction>
</comment>
<name>A0A4D4LSP8_STRAX</name>
<evidence type="ECO:0000256" key="1">
    <source>
        <dbReference type="ARBA" id="ARBA00000085"/>
    </source>
</evidence>
<dbReference type="PANTHER" id="PTHR24421:SF10">
    <property type="entry name" value="NITRATE_NITRITE SENSOR PROTEIN NARQ"/>
    <property type="match status" value="1"/>
</dbReference>
<dbReference type="InterPro" id="IPR050482">
    <property type="entry name" value="Sensor_HK_TwoCompSys"/>
</dbReference>
<keyword evidence="5" id="KW-0902">Two-component regulatory system</keyword>
<keyword evidence="3" id="KW-0808">Transferase</keyword>
<dbReference type="AlphaFoldDB" id="A0A4D4LSP8"/>
<gene>
    <name evidence="6" type="ORF">SAV14893_039940</name>
</gene>
<dbReference type="Gene3D" id="3.30.565.10">
    <property type="entry name" value="Histidine kinase-like ATPase, C-terminal domain"/>
    <property type="match status" value="1"/>
</dbReference>
<dbReference type="GO" id="GO:0004673">
    <property type="term" value="F:protein histidine kinase activity"/>
    <property type="evidence" value="ECO:0007669"/>
    <property type="project" value="UniProtKB-EC"/>
</dbReference>